<proteinExistence type="predicted"/>
<evidence type="ECO:0000256" key="1">
    <source>
        <dbReference type="ARBA" id="ARBA00023015"/>
    </source>
</evidence>
<dbReference type="CDD" id="cd07377">
    <property type="entry name" value="WHTH_GntR"/>
    <property type="match status" value="1"/>
</dbReference>
<dbReference type="InterPro" id="IPR011711">
    <property type="entry name" value="GntR_C"/>
</dbReference>
<dbReference type="InterPro" id="IPR036388">
    <property type="entry name" value="WH-like_DNA-bd_sf"/>
</dbReference>
<name>A0ABR8QGR5_9CELL</name>
<dbReference type="PRINTS" id="PR00035">
    <property type="entry name" value="HTHGNTR"/>
</dbReference>
<keyword evidence="2" id="KW-0238">DNA-binding</keyword>
<dbReference type="PROSITE" id="PS50949">
    <property type="entry name" value="HTH_GNTR"/>
    <property type="match status" value="1"/>
</dbReference>
<dbReference type="PANTHER" id="PTHR43537:SF24">
    <property type="entry name" value="GLUCONATE OPERON TRANSCRIPTIONAL REPRESSOR"/>
    <property type="match status" value="1"/>
</dbReference>
<protein>
    <submittedName>
        <fullName evidence="5">FadR family transcriptional regulator</fullName>
    </submittedName>
</protein>
<comment type="caution">
    <text evidence="5">The sequence shown here is derived from an EMBL/GenBank/DDBJ whole genome shotgun (WGS) entry which is preliminary data.</text>
</comment>
<dbReference type="Proteomes" id="UP000604241">
    <property type="component" value="Unassembled WGS sequence"/>
</dbReference>
<dbReference type="InterPro" id="IPR008920">
    <property type="entry name" value="TF_FadR/GntR_C"/>
</dbReference>
<dbReference type="RefSeq" id="WP_191784274.1">
    <property type="nucleotide sequence ID" value="NZ_JACSQV010000014.1"/>
</dbReference>
<evidence type="ECO:0000256" key="3">
    <source>
        <dbReference type="ARBA" id="ARBA00023163"/>
    </source>
</evidence>
<dbReference type="Gene3D" id="1.20.120.530">
    <property type="entry name" value="GntR ligand-binding domain-like"/>
    <property type="match status" value="1"/>
</dbReference>
<gene>
    <name evidence="5" type="ORF">H9657_15240</name>
</gene>
<organism evidence="5 6">
    <name type="scientific">Cellulomonas avistercoris</name>
    <dbReference type="NCBI Taxonomy" id="2762242"/>
    <lineage>
        <taxon>Bacteria</taxon>
        <taxon>Bacillati</taxon>
        <taxon>Actinomycetota</taxon>
        <taxon>Actinomycetes</taxon>
        <taxon>Micrococcales</taxon>
        <taxon>Cellulomonadaceae</taxon>
        <taxon>Cellulomonas</taxon>
    </lineage>
</organism>
<dbReference type="InterPro" id="IPR036390">
    <property type="entry name" value="WH_DNA-bd_sf"/>
</dbReference>
<dbReference type="Pfam" id="PF00392">
    <property type="entry name" value="GntR"/>
    <property type="match status" value="1"/>
</dbReference>
<dbReference type="SMART" id="SM00345">
    <property type="entry name" value="HTH_GNTR"/>
    <property type="match status" value="1"/>
</dbReference>
<dbReference type="InterPro" id="IPR000524">
    <property type="entry name" value="Tscrpt_reg_HTH_GntR"/>
</dbReference>
<sequence length="239" mass="25315">MSIADQVRAQLAARLADARAHDGGRLPSERALAQEYGVSRSTIREALRGLAGEGGVTAVHGSAWSVNTSTDQLARAFSLQLELGQMSEASLVESRLLLEPAIAHLAAARQNAPEIARLSHLHLLTAQAQDDARFLEHDIAFHEQLARCTGNGYLILALTPLMATLGSARPDRVADTDLKASVVAEHQAILGAVIDADAGGARALMERHVLSFAHNNALPLSDDLAGLIAPYQEDPSCPS</sequence>
<dbReference type="SUPFAM" id="SSF48008">
    <property type="entry name" value="GntR ligand-binding domain-like"/>
    <property type="match status" value="1"/>
</dbReference>
<dbReference type="Gene3D" id="1.10.10.10">
    <property type="entry name" value="Winged helix-like DNA-binding domain superfamily/Winged helix DNA-binding domain"/>
    <property type="match status" value="1"/>
</dbReference>
<dbReference type="SUPFAM" id="SSF46785">
    <property type="entry name" value="Winged helix' DNA-binding domain"/>
    <property type="match status" value="1"/>
</dbReference>
<dbReference type="Pfam" id="PF07729">
    <property type="entry name" value="FCD"/>
    <property type="match status" value="1"/>
</dbReference>
<reference evidence="5 6" key="1">
    <citation type="submission" date="2020-08" db="EMBL/GenBank/DDBJ databases">
        <title>A Genomic Blueprint of the Chicken Gut Microbiome.</title>
        <authorList>
            <person name="Gilroy R."/>
            <person name="Ravi A."/>
            <person name="Getino M."/>
            <person name="Pursley I."/>
            <person name="Horton D.L."/>
            <person name="Alikhan N.-F."/>
            <person name="Baker D."/>
            <person name="Gharbi K."/>
            <person name="Hall N."/>
            <person name="Watson M."/>
            <person name="Adriaenssens E.M."/>
            <person name="Foster-Nyarko E."/>
            <person name="Jarju S."/>
            <person name="Secka A."/>
            <person name="Antonio M."/>
            <person name="Oren A."/>
            <person name="Chaudhuri R."/>
            <person name="La Ragione R.M."/>
            <person name="Hildebrand F."/>
            <person name="Pallen M.J."/>
        </authorList>
    </citation>
    <scope>NUCLEOTIDE SEQUENCE [LARGE SCALE GENOMIC DNA]</scope>
    <source>
        <strain evidence="5 6">Sa3CUA2</strain>
    </source>
</reference>
<keyword evidence="3" id="KW-0804">Transcription</keyword>
<evidence type="ECO:0000256" key="2">
    <source>
        <dbReference type="ARBA" id="ARBA00023125"/>
    </source>
</evidence>
<feature type="domain" description="HTH gntR-type" evidence="4">
    <location>
        <begin position="1"/>
        <end position="69"/>
    </location>
</feature>
<dbReference type="EMBL" id="JACSQV010000014">
    <property type="protein sequence ID" value="MBD7919623.1"/>
    <property type="molecule type" value="Genomic_DNA"/>
</dbReference>
<evidence type="ECO:0000313" key="6">
    <source>
        <dbReference type="Proteomes" id="UP000604241"/>
    </source>
</evidence>
<dbReference type="SMART" id="SM00895">
    <property type="entry name" value="FCD"/>
    <property type="match status" value="1"/>
</dbReference>
<dbReference type="PANTHER" id="PTHR43537">
    <property type="entry name" value="TRANSCRIPTIONAL REGULATOR, GNTR FAMILY"/>
    <property type="match status" value="1"/>
</dbReference>
<evidence type="ECO:0000259" key="4">
    <source>
        <dbReference type="PROSITE" id="PS50949"/>
    </source>
</evidence>
<accession>A0ABR8QGR5</accession>
<evidence type="ECO:0000313" key="5">
    <source>
        <dbReference type="EMBL" id="MBD7919623.1"/>
    </source>
</evidence>
<keyword evidence="6" id="KW-1185">Reference proteome</keyword>
<keyword evidence="1" id="KW-0805">Transcription regulation</keyword>